<keyword evidence="3" id="KW-1185">Reference proteome</keyword>
<dbReference type="OrthoDB" id="3482161at2"/>
<name>A0A367EPF0_9ACTN</name>
<feature type="region of interest" description="Disordered" evidence="1">
    <location>
        <begin position="1"/>
        <end position="29"/>
    </location>
</feature>
<proteinExistence type="predicted"/>
<organism evidence="2 3">
    <name type="scientific">Sphaerisporangium album</name>
    <dbReference type="NCBI Taxonomy" id="509200"/>
    <lineage>
        <taxon>Bacteria</taxon>
        <taxon>Bacillati</taxon>
        <taxon>Actinomycetota</taxon>
        <taxon>Actinomycetes</taxon>
        <taxon>Streptosporangiales</taxon>
        <taxon>Streptosporangiaceae</taxon>
        <taxon>Sphaerisporangium</taxon>
    </lineage>
</organism>
<evidence type="ECO:0000256" key="1">
    <source>
        <dbReference type="SAM" id="MobiDB-lite"/>
    </source>
</evidence>
<accession>A0A367EPF0</accession>
<evidence type="ECO:0000313" key="2">
    <source>
        <dbReference type="EMBL" id="RCG19080.1"/>
    </source>
</evidence>
<reference evidence="2 3" key="1">
    <citation type="submission" date="2018-06" db="EMBL/GenBank/DDBJ databases">
        <title>Sphaerisporangium craniellae sp. nov., isolated from a marine sponge in the South China Sea.</title>
        <authorList>
            <person name="Li L."/>
        </authorList>
    </citation>
    <scope>NUCLEOTIDE SEQUENCE [LARGE SCALE GENOMIC DNA]</scope>
    <source>
        <strain evidence="2 3">CCTCC AA 208026</strain>
    </source>
</reference>
<dbReference type="AlphaFoldDB" id="A0A367EPF0"/>
<dbReference type="RefSeq" id="WP_114033735.1">
    <property type="nucleotide sequence ID" value="NZ_QOIL01000034.1"/>
</dbReference>
<evidence type="ECO:0000313" key="3">
    <source>
        <dbReference type="Proteomes" id="UP000253094"/>
    </source>
</evidence>
<dbReference type="EMBL" id="QOIL01000034">
    <property type="protein sequence ID" value="RCG19080.1"/>
    <property type="molecule type" value="Genomic_DNA"/>
</dbReference>
<dbReference type="Proteomes" id="UP000253094">
    <property type="component" value="Unassembled WGS sequence"/>
</dbReference>
<gene>
    <name evidence="2" type="ORF">DQ384_38020</name>
</gene>
<comment type="caution">
    <text evidence="2">The sequence shown here is derived from an EMBL/GenBank/DDBJ whole genome shotgun (WGS) entry which is preliminary data.</text>
</comment>
<protein>
    <submittedName>
        <fullName evidence="2">Uncharacterized protein</fullName>
    </submittedName>
</protein>
<sequence length="130" mass="14812">MAETPPLFELPDAGPPAPPVPRESATVRRTRRQAEMLGRGIHPLSAVLTVTLRLHPEAPRHDDREAEGRRCGNCVHRELTGRGRRRWPKCLIGWSSEPYIEPPRASHGEATDCRAWWPACVDHQWKDDRD</sequence>